<dbReference type="AlphaFoldDB" id="A0A3L8PYB0"/>
<evidence type="ECO:0000313" key="2">
    <source>
        <dbReference type="Proteomes" id="UP000281474"/>
    </source>
</evidence>
<accession>A0A3L8PYB0</accession>
<proteinExistence type="predicted"/>
<name>A0A3L8PYB0_9GAMM</name>
<protein>
    <submittedName>
        <fullName evidence="1">DUF2947 family protein</fullName>
    </submittedName>
</protein>
<organism evidence="1 2">
    <name type="scientific">Parashewanella curva</name>
    <dbReference type="NCBI Taxonomy" id="2338552"/>
    <lineage>
        <taxon>Bacteria</taxon>
        <taxon>Pseudomonadati</taxon>
        <taxon>Pseudomonadota</taxon>
        <taxon>Gammaproteobacteria</taxon>
        <taxon>Alteromonadales</taxon>
        <taxon>Shewanellaceae</taxon>
        <taxon>Parashewanella</taxon>
    </lineage>
</organism>
<dbReference type="EMBL" id="QZEI01000030">
    <property type="protein sequence ID" value="RLV59623.1"/>
    <property type="molecule type" value="Genomic_DNA"/>
</dbReference>
<reference evidence="1 2" key="1">
    <citation type="submission" date="2018-09" db="EMBL/GenBank/DDBJ databases">
        <title>Phylogeny of the Shewanellaceae, and recommendation for two new genera, Pseudoshewanella and Parashewanella.</title>
        <authorList>
            <person name="Wang G."/>
        </authorList>
    </citation>
    <scope>NUCLEOTIDE SEQUENCE [LARGE SCALE GENOMIC DNA]</scope>
    <source>
        <strain evidence="1 2">C51</strain>
    </source>
</reference>
<dbReference type="Pfam" id="PF11163">
    <property type="entry name" value="DUF2947"/>
    <property type="match status" value="1"/>
</dbReference>
<sequence>MTASYIPLERYKRKWIFNNHEIPVSEQEKQLIKPLTEKSSMELWNRFISNKSNHSEQFTKGDWGARSNSWKKADTWQTAWDSQDNNLPLLIAEDINWPDETCVYFAYDKYNLIETNWLTFKNNWKCFLFFDDGPLLFSTEQKQVIWFHQSGEFQVGHRG</sequence>
<dbReference type="RefSeq" id="WP_121839110.1">
    <property type="nucleotide sequence ID" value="NZ_ML014779.1"/>
</dbReference>
<gene>
    <name evidence="1" type="ORF">D5018_11295</name>
</gene>
<keyword evidence="2" id="KW-1185">Reference proteome</keyword>
<comment type="caution">
    <text evidence="1">The sequence shown here is derived from an EMBL/GenBank/DDBJ whole genome shotgun (WGS) entry which is preliminary data.</text>
</comment>
<dbReference type="OrthoDB" id="6687905at2"/>
<dbReference type="InterPro" id="IPR021334">
    <property type="entry name" value="DUF2947"/>
</dbReference>
<evidence type="ECO:0000313" key="1">
    <source>
        <dbReference type="EMBL" id="RLV59623.1"/>
    </source>
</evidence>
<dbReference type="Proteomes" id="UP000281474">
    <property type="component" value="Unassembled WGS sequence"/>
</dbReference>